<dbReference type="Proteomes" id="UP000236182">
    <property type="component" value="Unassembled WGS sequence"/>
</dbReference>
<dbReference type="AlphaFoldDB" id="A0A316WLK4"/>
<sequence length="138" mass="15831">MDLTKITEAAVLHAKETLGSEQFNNIEFESAKNSIIEDFTTGANWVLSEQEKQSIKTYQDWQNNFKGDLDQYLGKSPCEIDEEMFLYLAEVTPCQYSGNFFIQTGEASCKIDDVLHYSSCSSFNDKFYFLGILPEFKQ</sequence>
<proteinExistence type="predicted"/>
<comment type="caution">
    <text evidence="1">The sequence shown here is derived from an EMBL/GenBank/DDBJ whole genome shotgun (WGS) entry which is preliminary data.</text>
</comment>
<dbReference type="EMBL" id="PPEI02000005">
    <property type="protein sequence ID" value="PWN62284.1"/>
    <property type="molecule type" value="Genomic_DNA"/>
</dbReference>
<evidence type="ECO:0000313" key="1">
    <source>
        <dbReference type="EMBL" id="PWN62284.1"/>
    </source>
</evidence>
<gene>
    <name evidence="1" type="ORF">C1638_017475</name>
</gene>
<organism evidence="1 2">
    <name type="scientific">Chryseobacterium oncorhynchi</name>
    <dbReference type="NCBI Taxonomy" id="741074"/>
    <lineage>
        <taxon>Bacteria</taxon>
        <taxon>Pseudomonadati</taxon>
        <taxon>Bacteroidota</taxon>
        <taxon>Flavobacteriia</taxon>
        <taxon>Flavobacteriales</taxon>
        <taxon>Weeksellaceae</taxon>
        <taxon>Chryseobacterium group</taxon>
        <taxon>Chryseobacterium</taxon>
    </lineage>
</organism>
<name>A0A316WLK4_9FLAO</name>
<protein>
    <submittedName>
        <fullName evidence="1">Uncharacterized protein</fullName>
    </submittedName>
</protein>
<accession>A0A316WLK4</accession>
<reference evidence="1" key="1">
    <citation type="submission" date="2018-04" db="EMBL/GenBank/DDBJ databases">
        <title>Draft Genome Sequences of Chryseobacterium lactis NCTC11390T isolated from milk, Chryseobacterium oncorhynchi 701B-08T from rainbow trout, and Chryseobacterium viscerum 687B-08T from diseased fish.</title>
        <authorList>
            <person name="Jeong J.-J."/>
            <person name="Lee Y.J."/>
            <person name="Pathiraja D."/>
            <person name="Park B."/>
            <person name="Choi I.-G."/>
            <person name="Kim K.D."/>
        </authorList>
    </citation>
    <scope>NUCLEOTIDE SEQUENCE [LARGE SCALE GENOMIC DNA]</scope>
    <source>
        <strain evidence="1">701B-08</strain>
    </source>
</reference>
<evidence type="ECO:0000313" key="2">
    <source>
        <dbReference type="Proteomes" id="UP000236182"/>
    </source>
</evidence>
<dbReference type="RefSeq" id="WP_109623102.1">
    <property type="nucleotide sequence ID" value="NZ_PPEI02000005.1"/>
</dbReference>
<keyword evidence="2" id="KW-1185">Reference proteome</keyword>